<dbReference type="FunFam" id="3.20.20.70:FF:000197">
    <property type="entry name" value="Alpha-galactosidase"/>
    <property type="match status" value="1"/>
</dbReference>
<comment type="catalytic activity">
    <reaction evidence="1 7">
        <text>Hydrolysis of terminal, non-reducing alpha-D-galactose residues in alpha-D-galactosides, including galactose oligosaccharides, galactomannans and galactolipids.</text>
        <dbReference type="EC" id="3.2.1.22"/>
    </reaction>
</comment>
<dbReference type="AlphaFoldDB" id="A0A077ZS76"/>
<dbReference type="PROSITE" id="PS00512">
    <property type="entry name" value="ALPHA_GALACTOSIDASE"/>
    <property type="match status" value="1"/>
</dbReference>
<dbReference type="EC" id="3.2.1.22" evidence="3 7"/>
<organism evidence="10 11">
    <name type="scientific">Stylonychia lemnae</name>
    <name type="common">Ciliate</name>
    <dbReference type="NCBI Taxonomy" id="5949"/>
    <lineage>
        <taxon>Eukaryota</taxon>
        <taxon>Sar</taxon>
        <taxon>Alveolata</taxon>
        <taxon>Ciliophora</taxon>
        <taxon>Intramacronucleata</taxon>
        <taxon>Spirotrichea</taxon>
        <taxon>Stichotrichia</taxon>
        <taxon>Sporadotrichida</taxon>
        <taxon>Oxytrichidae</taxon>
        <taxon>Stylonychinae</taxon>
        <taxon>Stylonychia</taxon>
    </lineage>
</organism>
<feature type="domain" description="Alpha galactosidase C-terminal" evidence="9">
    <location>
        <begin position="317"/>
        <end position="378"/>
    </location>
</feature>
<dbReference type="OMA" id="NIIDWFF"/>
<dbReference type="PRINTS" id="PR00740">
    <property type="entry name" value="GLHYDRLASE27"/>
</dbReference>
<comment type="similarity">
    <text evidence="2 7">Belongs to the glycosyl hydrolase 27 family.</text>
</comment>
<protein>
    <recommendedName>
        <fullName evidence="3 7">Alpha-galactosidase</fullName>
        <ecNumber evidence="3 7">3.2.1.22</ecNumber>
    </recommendedName>
    <alternativeName>
        <fullName evidence="7">Melibiase</fullName>
    </alternativeName>
</protein>
<dbReference type="Gene3D" id="3.20.20.70">
    <property type="entry name" value="Aldolase class I"/>
    <property type="match status" value="1"/>
</dbReference>
<keyword evidence="4 8" id="KW-0732">Signal</keyword>
<evidence type="ECO:0000256" key="6">
    <source>
        <dbReference type="ARBA" id="ARBA00023295"/>
    </source>
</evidence>
<evidence type="ECO:0000313" key="11">
    <source>
        <dbReference type="Proteomes" id="UP000039865"/>
    </source>
</evidence>
<keyword evidence="7" id="KW-1015">Disulfide bond</keyword>
<feature type="signal peptide" evidence="8">
    <location>
        <begin position="1"/>
        <end position="26"/>
    </location>
</feature>
<keyword evidence="11" id="KW-1185">Reference proteome</keyword>
<dbReference type="Pfam" id="PF16499">
    <property type="entry name" value="Melibiase_2"/>
    <property type="match status" value="1"/>
</dbReference>
<feature type="chain" id="PRO_5001728955" description="Alpha-galactosidase" evidence="8">
    <location>
        <begin position="27"/>
        <end position="406"/>
    </location>
</feature>
<dbReference type="CDD" id="cd14792">
    <property type="entry name" value="GH27"/>
    <property type="match status" value="1"/>
</dbReference>
<keyword evidence="5 7" id="KW-0378">Hydrolase</keyword>
<evidence type="ECO:0000256" key="1">
    <source>
        <dbReference type="ARBA" id="ARBA00001255"/>
    </source>
</evidence>
<dbReference type="PANTHER" id="PTHR11452:SF75">
    <property type="entry name" value="ALPHA-GALACTOSIDASE MEL1"/>
    <property type="match status" value="1"/>
</dbReference>
<evidence type="ECO:0000256" key="5">
    <source>
        <dbReference type="ARBA" id="ARBA00022801"/>
    </source>
</evidence>
<evidence type="ECO:0000256" key="7">
    <source>
        <dbReference type="RuleBase" id="RU361168"/>
    </source>
</evidence>
<dbReference type="InterPro" id="IPR013780">
    <property type="entry name" value="Glyco_hydro_b"/>
</dbReference>
<name>A0A077ZS76_STYLE</name>
<dbReference type="Proteomes" id="UP000039865">
    <property type="component" value="Unassembled WGS sequence"/>
</dbReference>
<evidence type="ECO:0000259" key="9">
    <source>
        <dbReference type="Pfam" id="PF17801"/>
    </source>
</evidence>
<dbReference type="InterPro" id="IPR041233">
    <property type="entry name" value="Melibiase_C"/>
</dbReference>
<dbReference type="GO" id="GO:0005975">
    <property type="term" value="P:carbohydrate metabolic process"/>
    <property type="evidence" value="ECO:0007669"/>
    <property type="project" value="InterPro"/>
</dbReference>
<reference evidence="10 11" key="1">
    <citation type="submission" date="2014-06" db="EMBL/GenBank/DDBJ databases">
        <authorList>
            <person name="Swart Estienne"/>
        </authorList>
    </citation>
    <scope>NUCLEOTIDE SEQUENCE [LARGE SCALE GENOMIC DNA]</scope>
    <source>
        <strain evidence="10 11">130c</strain>
    </source>
</reference>
<dbReference type="InterPro" id="IPR000111">
    <property type="entry name" value="Glyco_hydro_27/36_CS"/>
</dbReference>
<dbReference type="SUPFAM" id="SSF51011">
    <property type="entry name" value="Glycosyl hydrolase domain"/>
    <property type="match status" value="1"/>
</dbReference>
<dbReference type="InterPro" id="IPR002241">
    <property type="entry name" value="Glyco_hydro_27"/>
</dbReference>
<dbReference type="EMBL" id="CCKQ01000241">
    <property type="protein sequence ID" value="CDW71301.1"/>
    <property type="molecule type" value="Genomic_DNA"/>
</dbReference>
<evidence type="ECO:0000256" key="3">
    <source>
        <dbReference type="ARBA" id="ARBA00012755"/>
    </source>
</evidence>
<dbReference type="InParanoid" id="A0A077ZS76"/>
<dbReference type="Gene3D" id="2.60.40.1180">
    <property type="entry name" value="Golgi alpha-mannosidase II"/>
    <property type="match status" value="1"/>
</dbReference>
<evidence type="ECO:0000256" key="8">
    <source>
        <dbReference type="SAM" id="SignalP"/>
    </source>
</evidence>
<evidence type="ECO:0000256" key="2">
    <source>
        <dbReference type="ARBA" id="ARBA00009743"/>
    </source>
</evidence>
<evidence type="ECO:0000256" key="4">
    <source>
        <dbReference type="ARBA" id="ARBA00022729"/>
    </source>
</evidence>
<dbReference type="GO" id="GO:0004557">
    <property type="term" value="F:alpha-galactosidase activity"/>
    <property type="evidence" value="ECO:0007669"/>
    <property type="project" value="UniProtKB-EC"/>
</dbReference>
<proteinExistence type="inferred from homology"/>
<evidence type="ECO:0000313" key="10">
    <source>
        <dbReference type="EMBL" id="CDW71301.1"/>
    </source>
</evidence>
<dbReference type="InterPro" id="IPR013785">
    <property type="entry name" value="Aldolase_TIM"/>
</dbReference>
<dbReference type="Pfam" id="PF17801">
    <property type="entry name" value="Melibiase_C"/>
    <property type="match status" value="1"/>
</dbReference>
<sequence>MKRIQSSRILALSPAIIALLFQSSWGLENSVGKTPQMGWNTWNKFACSINETLIKKSADQIVDLGLDKLGYKYVNIDDCWNAVERDSQGRMQADNQTFPSGMKAVGDYIHSKGLKFGIYSSAGNLTCQGRAGSLYHEDIDAQTWADWGVDYLKYDNCFNNDVPAIVRYPSMRDALLKTGRDIFYSICNWGYEDTYKWGPQTGNSWRTTMDIKDVWASIQYNFRYNDIHYDIAKPGAWNDPDMLEVGNGGLTLVQEKTHFALWAVAKSPLILGCDLDTVSKESFAIITNQEIIAINQDPLGVQGHCRVHCTYYDIIENRAQVYAGPLANGDVAAVIVNWAYTNLGEFTLNFVDVDIPENTPVLIRDLWAHQDLGVFTNNFTISHFDGYESFSYRLTPQKSFEQVFLQ</sequence>
<accession>A0A077ZS76</accession>
<dbReference type="InterPro" id="IPR017853">
    <property type="entry name" value="GH"/>
</dbReference>
<dbReference type="OrthoDB" id="5795902at2759"/>
<dbReference type="SUPFAM" id="SSF51445">
    <property type="entry name" value="(Trans)glycosidases"/>
    <property type="match status" value="1"/>
</dbReference>
<gene>
    <name evidence="10" type="primary">Contig18287.g19426</name>
    <name evidence="10" type="ORF">STYLEM_244</name>
</gene>
<dbReference type="PANTHER" id="PTHR11452">
    <property type="entry name" value="ALPHA-GALACTOSIDASE/ALPHA-N-ACETYLGALACTOSAMINIDASE"/>
    <property type="match status" value="1"/>
</dbReference>
<keyword evidence="6 7" id="KW-0326">Glycosidase</keyword>